<dbReference type="GO" id="GO:0006565">
    <property type="term" value="P:L-serine catabolic process"/>
    <property type="evidence" value="ECO:0007669"/>
    <property type="project" value="TreeGrafter"/>
</dbReference>
<sequence length="320" mass="33477">MIPDANDIRQAAARIGSYIRRTPILWLNEGEFGVPGTLCLKLEHLQHSASFKARGAFNAMLSQGLSDSGVIAASGGNHGAAVAYAARALGHRAEIFVPEIVSPAKLARLRDYGTDVQVVGREFAEALAACQARQAETGALMIHAYDQDVVLAGQGTVGLEWDDQAPDLDTILVAVGGGGLIGGISSWYRGRTRIVAVEGEGTPSLNRALAAGQPVDVAISGRTADSLGARRIGDRGFAAARAYVDRSILVGDEAILETQRLAWKELRQILEPGGATAMAALISGAYVPEPGEKVGVLLCGGNADPSTFIASEETGEYDVK</sequence>
<evidence type="ECO:0000256" key="3">
    <source>
        <dbReference type="ARBA" id="ARBA00022898"/>
    </source>
</evidence>
<dbReference type="InterPro" id="IPR000634">
    <property type="entry name" value="Ser/Thr_deHydtase_PyrdxlP-BS"/>
</dbReference>
<dbReference type="GO" id="GO:0006567">
    <property type="term" value="P:L-threonine catabolic process"/>
    <property type="evidence" value="ECO:0007669"/>
    <property type="project" value="TreeGrafter"/>
</dbReference>
<dbReference type="PANTHER" id="PTHR48078:SF6">
    <property type="entry name" value="L-THREONINE DEHYDRATASE CATABOLIC TDCB"/>
    <property type="match status" value="1"/>
</dbReference>
<dbReference type="EMBL" id="JABBNT010000002">
    <property type="protein sequence ID" value="NMM44114.1"/>
    <property type="molecule type" value="Genomic_DNA"/>
</dbReference>
<evidence type="ECO:0000313" key="7">
    <source>
        <dbReference type="Proteomes" id="UP000539372"/>
    </source>
</evidence>
<proteinExistence type="inferred from homology"/>
<dbReference type="RefSeq" id="WP_169624418.1">
    <property type="nucleotide sequence ID" value="NZ_JABBNT010000002.1"/>
</dbReference>
<keyword evidence="7" id="KW-1185">Reference proteome</keyword>
<reference evidence="6 7" key="1">
    <citation type="submission" date="2020-04" db="EMBL/GenBank/DDBJ databases">
        <title>Rhodospirillaceae bacterium KN72 isolated from deep sea.</title>
        <authorList>
            <person name="Zhang D.-C."/>
        </authorList>
    </citation>
    <scope>NUCLEOTIDE SEQUENCE [LARGE SCALE GENOMIC DNA]</scope>
    <source>
        <strain evidence="6 7">KN72</strain>
    </source>
</reference>
<dbReference type="AlphaFoldDB" id="A0A7Y0DYU3"/>
<evidence type="ECO:0000256" key="4">
    <source>
        <dbReference type="ARBA" id="ARBA00023239"/>
    </source>
</evidence>
<dbReference type="PROSITE" id="PS00165">
    <property type="entry name" value="DEHYDRATASE_SER_THR"/>
    <property type="match status" value="1"/>
</dbReference>
<evidence type="ECO:0000256" key="1">
    <source>
        <dbReference type="ARBA" id="ARBA00001933"/>
    </source>
</evidence>
<comment type="cofactor">
    <cofactor evidence="1">
        <name>pyridoxal 5'-phosphate</name>
        <dbReference type="ChEBI" id="CHEBI:597326"/>
    </cofactor>
</comment>
<dbReference type="NCBIfam" id="NF006094">
    <property type="entry name" value="PRK08246.1"/>
    <property type="match status" value="1"/>
</dbReference>
<dbReference type="Gene3D" id="3.40.50.1100">
    <property type="match status" value="2"/>
</dbReference>
<evidence type="ECO:0000259" key="5">
    <source>
        <dbReference type="Pfam" id="PF00291"/>
    </source>
</evidence>
<dbReference type="InterPro" id="IPR001926">
    <property type="entry name" value="TrpB-like_PALP"/>
</dbReference>
<dbReference type="Pfam" id="PF00291">
    <property type="entry name" value="PALP"/>
    <property type="match status" value="1"/>
</dbReference>
<keyword evidence="3" id="KW-0663">Pyridoxal phosphate</keyword>
<protein>
    <submittedName>
        <fullName evidence="6">Threonine/serine dehydratase</fullName>
    </submittedName>
</protein>
<accession>A0A7Y0DYU3</accession>
<dbReference type="PANTHER" id="PTHR48078">
    <property type="entry name" value="THREONINE DEHYDRATASE, MITOCHONDRIAL-RELATED"/>
    <property type="match status" value="1"/>
</dbReference>
<dbReference type="GO" id="GO:0004794">
    <property type="term" value="F:threonine deaminase activity"/>
    <property type="evidence" value="ECO:0007669"/>
    <property type="project" value="TreeGrafter"/>
</dbReference>
<dbReference type="Proteomes" id="UP000539372">
    <property type="component" value="Unassembled WGS sequence"/>
</dbReference>
<comment type="similarity">
    <text evidence="2">Belongs to the serine/threonine dehydratase family.</text>
</comment>
<organism evidence="6 7">
    <name type="scientific">Pacificispira spongiicola</name>
    <dbReference type="NCBI Taxonomy" id="2729598"/>
    <lineage>
        <taxon>Bacteria</taxon>
        <taxon>Pseudomonadati</taxon>
        <taxon>Pseudomonadota</taxon>
        <taxon>Alphaproteobacteria</taxon>
        <taxon>Rhodospirillales</taxon>
        <taxon>Rhodospirillaceae</taxon>
        <taxon>Pacificispira</taxon>
    </lineage>
</organism>
<name>A0A7Y0DYU3_9PROT</name>
<dbReference type="GO" id="GO:0009097">
    <property type="term" value="P:isoleucine biosynthetic process"/>
    <property type="evidence" value="ECO:0007669"/>
    <property type="project" value="TreeGrafter"/>
</dbReference>
<evidence type="ECO:0000313" key="6">
    <source>
        <dbReference type="EMBL" id="NMM44114.1"/>
    </source>
</evidence>
<dbReference type="InterPro" id="IPR036052">
    <property type="entry name" value="TrpB-like_PALP_sf"/>
</dbReference>
<comment type="caution">
    <text evidence="6">The sequence shown here is derived from an EMBL/GenBank/DDBJ whole genome shotgun (WGS) entry which is preliminary data.</text>
</comment>
<dbReference type="InterPro" id="IPR050147">
    <property type="entry name" value="Ser/Thr_Dehydratase"/>
</dbReference>
<dbReference type="SUPFAM" id="SSF53686">
    <property type="entry name" value="Tryptophan synthase beta subunit-like PLP-dependent enzymes"/>
    <property type="match status" value="1"/>
</dbReference>
<feature type="domain" description="Tryptophan synthase beta chain-like PALP" evidence="5">
    <location>
        <begin position="18"/>
        <end position="300"/>
    </location>
</feature>
<dbReference type="GO" id="GO:0030170">
    <property type="term" value="F:pyridoxal phosphate binding"/>
    <property type="evidence" value="ECO:0007669"/>
    <property type="project" value="InterPro"/>
</dbReference>
<dbReference type="GO" id="GO:0003941">
    <property type="term" value="F:L-serine ammonia-lyase activity"/>
    <property type="evidence" value="ECO:0007669"/>
    <property type="project" value="TreeGrafter"/>
</dbReference>
<dbReference type="FunFam" id="3.40.50.1100:FF:000005">
    <property type="entry name" value="Threonine dehydratase catabolic"/>
    <property type="match status" value="1"/>
</dbReference>
<keyword evidence="4" id="KW-0456">Lyase</keyword>
<evidence type="ECO:0000256" key="2">
    <source>
        <dbReference type="ARBA" id="ARBA00010869"/>
    </source>
</evidence>
<gene>
    <name evidence="6" type="ORF">HH303_06475</name>
</gene>